<organism evidence="7 8">
    <name type="scientific">Candidatus Scalindua rubra</name>
    <dbReference type="NCBI Taxonomy" id="1872076"/>
    <lineage>
        <taxon>Bacteria</taxon>
        <taxon>Pseudomonadati</taxon>
        <taxon>Planctomycetota</taxon>
        <taxon>Candidatus Brocadiia</taxon>
        <taxon>Candidatus Brocadiales</taxon>
        <taxon>Candidatus Scalinduaceae</taxon>
        <taxon>Candidatus Scalindua</taxon>
    </lineage>
</organism>
<keyword evidence="3" id="KW-0574">Periplasm</keyword>
<evidence type="ECO:0000256" key="1">
    <source>
        <dbReference type="ARBA" id="ARBA00004418"/>
    </source>
</evidence>
<comment type="subcellular location">
    <subcellularLocation>
        <location evidence="1">Periplasm</location>
    </subcellularLocation>
</comment>
<evidence type="ECO:0000259" key="5">
    <source>
        <dbReference type="Pfam" id="PF07940"/>
    </source>
</evidence>
<feature type="domain" description="Heparinase II/III-like C-terminal" evidence="5">
    <location>
        <begin position="391"/>
        <end position="578"/>
    </location>
</feature>
<dbReference type="GO" id="GO:0042597">
    <property type="term" value="C:periplasmic space"/>
    <property type="evidence" value="ECO:0007669"/>
    <property type="project" value="UniProtKB-SubCell"/>
</dbReference>
<dbReference type="PANTHER" id="PTHR39210">
    <property type="entry name" value="HEPARIN-SULFATE LYASE"/>
    <property type="match status" value="1"/>
</dbReference>
<dbReference type="Pfam" id="PF07940">
    <property type="entry name" value="Hepar_II_III_C"/>
    <property type="match status" value="1"/>
</dbReference>
<dbReference type="InterPro" id="IPR031680">
    <property type="entry name" value="Hepar_II_III_N"/>
</dbReference>
<keyword evidence="4" id="KW-0456">Lyase</keyword>
<reference evidence="7 8" key="1">
    <citation type="submission" date="2016-07" db="EMBL/GenBank/DDBJ databases">
        <title>Draft genome of Scalindua rubra, obtained from a brine-seawater interface in the Red Sea, sheds light on salt adaptation in anammox bacteria.</title>
        <authorList>
            <person name="Speth D.R."/>
            <person name="Lagkouvardos I."/>
            <person name="Wang Y."/>
            <person name="Qian P.-Y."/>
            <person name="Dutilh B.E."/>
            <person name="Jetten M.S."/>
        </authorList>
    </citation>
    <scope>NUCLEOTIDE SEQUENCE [LARGE SCALE GENOMIC DNA]</scope>
    <source>
        <strain evidence="7">BSI-1</strain>
    </source>
</reference>
<dbReference type="InterPro" id="IPR008929">
    <property type="entry name" value="Chondroitin_lyas"/>
</dbReference>
<dbReference type="Pfam" id="PF16889">
    <property type="entry name" value="Hepar_II_III_N"/>
    <property type="match status" value="1"/>
</dbReference>
<dbReference type="Proteomes" id="UP000094056">
    <property type="component" value="Unassembled WGS sequence"/>
</dbReference>
<evidence type="ECO:0000256" key="4">
    <source>
        <dbReference type="ARBA" id="ARBA00023239"/>
    </source>
</evidence>
<name>A0A1E3X8Q1_9BACT</name>
<accession>A0A1E3X8Q1</accession>
<evidence type="ECO:0000256" key="3">
    <source>
        <dbReference type="ARBA" id="ARBA00022764"/>
    </source>
</evidence>
<keyword evidence="2" id="KW-0732">Signal</keyword>
<evidence type="ECO:0000256" key="2">
    <source>
        <dbReference type="ARBA" id="ARBA00022729"/>
    </source>
</evidence>
<dbReference type="Gene3D" id="1.50.10.100">
    <property type="entry name" value="Chondroitin AC/alginate lyase"/>
    <property type="match status" value="1"/>
</dbReference>
<dbReference type="EMBL" id="MAYW01000082">
    <property type="protein sequence ID" value="ODS32013.1"/>
    <property type="molecule type" value="Genomic_DNA"/>
</dbReference>
<dbReference type="PANTHER" id="PTHR39210:SF1">
    <property type="entry name" value="HEPARIN-SULFATE LYASE"/>
    <property type="match status" value="1"/>
</dbReference>
<dbReference type="SUPFAM" id="SSF48230">
    <property type="entry name" value="Chondroitin AC/alginate lyase"/>
    <property type="match status" value="1"/>
</dbReference>
<evidence type="ECO:0000259" key="6">
    <source>
        <dbReference type="Pfam" id="PF16889"/>
    </source>
</evidence>
<proteinExistence type="predicted"/>
<dbReference type="InterPro" id="IPR012480">
    <property type="entry name" value="Hepar_II_III_C"/>
</dbReference>
<evidence type="ECO:0000313" key="7">
    <source>
        <dbReference type="EMBL" id="ODS32013.1"/>
    </source>
</evidence>
<dbReference type="AlphaFoldDB" id="A0A1E3X8Q1"/>
<evidence type="ECO:0000313" key="8">
    <source>
        <dbReference type="Proteomes" id="UP000094056"/>
    </source>
</evidence>
<feature type="domain" description="Heparin-sulfate lyase N-terminal" evidence="6">
    <location>
        <begin position="116"/>
        <end position="290"/>
    </location>
</feature>
<protein>
    <submittedName>
        <fullName evidence="7">Heparinase II/III-like protein</fullName>
    </submittedName>
</protein>
<sequence>MFPRETINLVKRLMWPPFFIHTFIYWIRELGRLSLRKINIICNVNIYQYFYYPVYLRSVLKNVGIQEYEEGYLGRLGKMNNSGLSSDLENVTPITMQLATLKLQCDDLPDWFQVFEDPEITFSLHRWGWLLMLAVNNPSAGMKKWGLKVMKDWFLNMNNKKWHPAWESYSVSERIVNALLFFYVLRYYTCDEDVHFIERNLIDKSLFLKNHLEFHGDRTNNHVLNNARALYMLGRLSSCEELADIGRRIFIEETPRLITASGFLREDSSSYHFLLLRTYLEVLHIAEYTDDTTFAERMKPVATSMVKAAWIFDVSKTGSKDWDFPLIGDVSPDFPIKWLKDICRSTPVLELFRPFEQVANSFSGWNKIWETNEPYNAQPPFISPERQKCRMYKDSGWYRVDYGNFTIIWHIYPAGSIPLYSHGHNDIFSFVLYWRGCPVIVDSGRFSYTLDKFGLYGKTTSAHNTFTSDGFDPYPASRTMYPPKYRKGKPNVKWEERGDSFYLRISHDGFQRLNEHHFAYREFHISNDTIKMNDFIQGSGCHNVRTFFHFADNLKVIDNGIDNSSEVHLRNDRDRINVKLMIAGLMPSVRIISGVRDPDPIGWVFPEYGRCVPTSTCLVVTYTSYPYEAEYFLGFAG</sequence>
<dbReference type="Gene3D" id="2.70.98.70">
    <property type="match status" value="1"/>
</dbReference>
<comment type="caution">
    <text evidence="7">The sequence shown here is derived from an EMBL/GenBank/DDBJ whole genome shotgun (WGS) entry which is preliminary data.</text>
</comment>
<gene>
    <name evidence="7" type="ORF">SCARUB_02868</name>
</gene>
<dbReference type="GO" id="GO:0016829">
    <property type="term" value="F:lyase activity"/>
    <property type="evidence" value="ECO:0007669"/>
    <property type="project" value="UniProtKB-KW"/>
</dbReference>